<dbReference type="PANTHER" id="PTHR38812">
    <property type="entry name" value="MU-LIKE PROPHAGE FLUMU PROTEIN GP42"/>
    <property type="match status" value="1"/>
</dbReference>
<dbReference type="InterPro" id="IPR053058">
    <property type="entry name" value="Mulikevirus_tape_measure"/>
</dbReference>
<keyword evidence="1" id="KW-0175">Coiled coil</keyword>
<keyword evidence="5" id="KW-1185">Reference proteome</keyword>
<dbReference type="NCBIfam" id="TIGR02675">
    <property type="entry name" value="tape_meas_nterm"/>
    <property type="match status" value="1"/>
</dbReference>
<evidence type="ECO:0000313" key="4">
    <source>
        <dbReference type="EMBL" id="KLV10189.1"/>
    </source>
</evidence>
<dbReference type="AlphaFoldDB" id="A0A0J1HEY7"/>
<feature type="coiled-coil region" evidence="1">
    <location>
        <begin position="742"/>
        <end position="792"/>
    </location>
</feature>
<dbReference type="RefSeq" id="WP_047884352.1">
    <property type="nucleotide sequence ID" value="NZ_LDOU01000006.1"/>
</dbReference>
<evidence type="ECO:0000259" key="3">
    <source>
        <dbReference type="Pfam" id="PF20155"/>
    </source>
</evidence>
<dbReference type="STRING" id="320778.ABT57_06325"/>
<feature type="domain" description="Bacteriophage tail tape measure C-terminal" evidence="2">
    <location>
        <begin position="953"/>
        <end position="1018"/>
    </location>
</feature>
<evidence type="ECO:0000313" key="5">
    <source>
        <dbReference type="Proteomes" id="UP000035909"/>
    </source>
</evidence>
<feature type="domain" description="Tape measure protein N-terminal" evidence="3">
    <location>
        <begin position="110"/>
        <end position="298"/>
    </location>
</feature>
<name>A0A0J1HEY7_9GAMM</name>
<gene>
    <name evidence="4" type="ORF">ABT57_06325</name>
</gene>
<accession>A0A0J1HEY7</accession>
<dbReference type="PANTHER" id="PTHR38812:SF2">
    <property type="entry name" value="MU-LIKE PROPHAGE FLUMU PROTEIN GP42"/>
    <property type="match status" value="1"/>
</dbReference>
<proteinExistence type="predicted"/>
<protein>
    <submittedName>
        <fullName evidence="4">Uncharacterized protein</fullName>
    </submittedName>
</protein>
<comment type="caution">
    <text evidence="4">The sequence shown here is derived from an EMBL/GenBank/DDBJ whole genome shotgun (WGS) entry which is preliminary data.</text>
</comment>
<dbReference type="EMBL" id="LDOU01000006">
    <property type="protein sequence ID" value="KLV10189.1"/>
    <property type="molecule type" value="Genomic_DNA"/>
</dbReference>
<sequence length="1149" mass="125347">MSDNLHFEFTASDRGAQQAFKNLKDRLKKLDATAKKTNHTLSGIDVKMQQLVDAMVKVEAPVNRTSSALAKLERRFNGVGRSAFEGVMVLGMLEGAMSSLQHVFWTWQDAILRATDDIERLTLTMRGLATTGDVVKESVRDVNYVLEMTKSAPFKIDALRNSFVKFKSGGIDPTNGSLKALVDGVAAFGGSDLELERAAVAIQQMAGKGVISMEELRQQLGESVPAAMKLMARSMGVSVGQLVKQIETGTVAALPAIKGLLAEFELAFGGSAEKMMKTYSGQMSKLAANLKLLGREIGEGSGDKEGNLPSYYDAVTHSVLELNAALETKAFREWAQEFGTWLAQMVVKMTELMKVMYENRDAISAVATTIGYLIGGKLILGIGKLLVAPFVKLLSVLSKAGKGVESFADKFKNFNKVSADGGALTKVMEKLSSVGKRVTAVFGNFRKGMVGVRALFTTLRTGIAAVQPHFAALATAVWMAYEALSALYGIWDKSTLADRSIEWAAELKADPKQANESTIKDVEARLERLGALSKEATDEELERIKLAQKELQEALDKSASYVYESSISKELAQERAKIAEEMEAVRTTYNQESDKLAKAYEEIINSKMLVSEKEAALAKNRAEQRSLARGVVQKEMALLQREIDASSERLSYLSNPDVTAKERAEIEKRIEQMNQYQSQYEGLMKSLADVDKRYSGEVGKILSDSGRAALDKTTGKMKTYLKTLQVQFARMDGRETGSGAFLGAALERIQQFREELGEIAKEPAFEKLAQDIRGVARAMDNLERRQATAEKAGKLSKSADSWMRSDMDVQGPTKLDEFNTQFDLTKQKYEEILALANSPNGGLIPKEQVDNAKTMLQYMEANKQAIQDQIVLSDNITPFLNNIDNRLKKRGDYKNEASRSARLAAFDEIVVAENQALDKLYLDDKLSWEAYQGEKTRIAAAASHERQKLTEGAFAKLAVQYQDFGEQLENVMAGALEGIVDATTSFMMTGEDQWRNFAEKVIQQILRIALMKTVISPLTDGISNWFTSLQGGGATAGVQAASDVAASSVGSMAGGAIASVGGNLAMAGRSIAPQMVTAMPRQASMTRSAPATASMGGAVEFNLINQSGEQMSARETGRRFDGKKMILDVVLEAVNKPGSFRDGMKGALS</sequence>
<dbReference type="OrthoDB" id="7063692at2"/>
<dbReference type="InterPro" id="IPR006431">
    <property type="entry name" value="Phage_tape_meas_C"/>
</dbReference>
<dbReference type="Proteomes" id="UP000035909">
    <property type="component" value="Unassembled WGS sequence"/>
</dbReference>
<dbReference type="Pfam" id="PF09718">
    <property type="entry name" value="Tape_meas_lam_C"/>
    <property type="match status" value="1"/>
</dbReference>
<evidence type="ECO:0000256" key="1">
    <source>
        <dbReference type="SAM" id="Coils"/>
    </source>
</evidence>
<reference evidence="4 5" key="1">
    <citation type="submission" date="2015-05" db="EMBL/GenBank/DDBJ databases">
        <title>Photobacterium galathea sp. nov.</title>
        <authorList>
            <person name="Machado H."/>
            <person name="Gram L."/>
        </authorList>
    </citation>
    <scope>NUCLEOTIDE SEQUENCE [LARGE SCALE GENOMIC DNA]</scope>
    <source>
        <strain evidence="4 5">DSM 22954</strain>
    </source>
</reference>
<dbReference type="Pfam" id="PF20155">
    <property type="entry name" value="TMP_3"/>
    <property type="match status" value="1"/>
</dbReference>
<dbReference type="InterPro" id="IPR013491">
    <property type="entry name" value="Tape_meas_N"/>
</dbReference>
<organism evidence="4 5">
    <name type="scientific">Photobacterium ganghwense</name>
    <dbReference type="NCBI Taxonomy" id="320778"/>
    <lineage>
        <taxon>Bacteria</taxon>
        <taxon>Pseudomonadati</taxon>
        <taxon>Pseudomonadota</taxon>
        <taxon>Gammaproteobacteria</taxon>
        <taxon>Vibrionales</taxon>
        <taxon>Vibrionaceae</taxon>
        <taxon>Photobacterium</taxon>
    </lineage>
</organism>
<feature type="coiled-coil region" evidence="1">
    <location>
        <begin position="519"/>
        <end position="557"/>
    </location>
</feature>
<evidence type="ECO:0000259" key="2">
    <source>
        <dbReference type="Pfam" id="PF09718"/>
    </source>
</evidence>
<dbReference type="PATRIC" id="fig|320778.3.peg.1362"/>